<keyword evidence="6" id="KW-0547">Nucleotide-binding</keyword>
<keyword evidence="10" id="KW-0472">Membrane</keyword>
<keyword evidence="16" id="KW-0969">Cilium</keyword>
<keyword evidence="11" id="KW-1006">Bacterial flagellum protein export</keyword>
<name>A0AAJ1T1M2_9BACI</name>
<reference evidence="16" key="1">
    <citation type="submission" date="2023-07" db="EMBL/GenBank/DDBJ databases">
        <title>Genomic Encyclopedia of Type Strains, Phase IV (KMG-IV): sequencing the most valuable type-strain genomes for metagenomic binning, comparative biology and taxonomic classification.</title>
        <authorList>
            <person name="Goeker M."/>
        </authorList>
    </citation>
    <scope>NUCLEOTIDE SEQUENCE</scope>
    <source>
        <strain evidence="16">DSM 23947</strain>
    </source>
</reference>
<comment type="function">
    <text evidence="12">Necessary for flagellar biosynthesis. May be involved in translocation of the flagellum.</text>
</comment>
<dbReference type="SUPFAM" id="SSF52540">
    <property type="entry name" value="P-loop containing nucleoside triphosphate hydrolases"/>
    <property type="match status" value="2"/>
</dbReference>
<dbReference type="InterPro" id="IPR047040">
    <property type="entry name" value="FlhF__GTPase_dom"/>
</dbReference>
<keyword evidence="4" id="KW-0813">Transport</keyword>
<evidence type="ECO:0000256" key="12">
    <source>
        <dbReference type="ARBA" id="ARBA00025337"/>
    </source>
</evidence>
<dbReference type="InterPro" id="IPR027417">
    <property type="entry name" value="P-loop_NTPase"/>
</dbReference>
<dbReference type="InterPro" id="IPR003593">
    <property type="entry name" value="AAA+_ATPase"/>
</dbReference>
<evidence type="ECO:0000256" key="3">
    <source>
        <dbReference type="ARBA" id="ARBA00014919"/>
    </source>
</evidence>
<proteinExistence type="inferred from homology"/>
<protein>
    <recommendedName>
        <fullName evidence="3 13">Flagellar biosynthesis protein FlhF</fullName>
    </recommendedName>
</protein>
<dbReference type="SMART" id="SM00962">
    <property type="entry name" value="SRP54"/>
    <property type="match status" value="1"/>
</dbReference>
<dbReference type="InterPro" id="IPR020006">
    <property type="entry name" value="FlhF"/>
</dbReference>
<evidence type="ECO:0000256" key="8">
    <source>
        <dbReference type="ARBA" id="ARBA00022927"/>
    </source>
</evidence>
<accession>A0AAJ1T1M2</accession>
<dbReference type="Gene3D" id="3.40.50.300">
    <property type="entry name" value="P-loop containing nucleotide triphosphate hydrolases"/>
    <property type="match status" value="1"/>
</dbReference>
<dbReference type="CDD" id="cd17873">
    <property type="entry name" value="FlhF"/>
    <property type="match status" value="1"/>
</dbReference>
<keyword evidence="8" id="KW-0653">Protein transport</keyword>
<dbReference type="GO" id="GO:0015031">
    <property type="term" value="P:protein transport"/>
    <property type="evidence" value="ECO:0007669"/>
    <property type="project" value="UniProtKB-KW"/>
</dbReference>
<keyword evidence="7" id="KW-1005">Bacterial flagellum biogenesis</keyword>
<dbReference type="InterPro" id="IPR000897">
    <property type="entry name" value="SRP54_GTPase_dom"/>
</dbReference>
<dbReference type="PANTHER" id="PTHR43134:SF3">
    <property type="entry name" value="FLAGELLAR BIOSYNTHESIS PROTEIN FLHF"/>
    <property type="match status" value="1"/>
</dbReference>
<dbReference type="GO" id="GO:0006614">
    <property type="term" value="P:SRP-dependent cotranslational protein targeting to membrane"/>
    <property type="evidence" value="ECO:0007669"/>
    <property type="project" value="UniProtKB-UniRule"/>
</dbReference>
<dbReference type="FunFam" id="3.40.50.300:FF:000695">
    <property type="entry name" value="Flagellar biosynthesis regulator FlhF"/>
    <property type="match status" value="1"/>
</dbReference>
<gene>
    <name evidence="16" type="ORF">J2S13_000680</name>
</gene>
<evidence type="ECO:0000256" key="9">
    <source>
        <dbReference type="ARBA" id="ARBA00023134"/>
    </source>
</evidence>
<feature type="domain" description="SRP54-type proteins GTP-binding" evidence="15">
    <location>
        <begin position="188"/>
        <end position="379"/>
    </location>
</feature>
<dbReference type="AlphaFoldDB" id="A0AAJ1T1M2"/>
<evidence type="ECO:0000256" key="5">
    <source>
        <dbReference type="ARBA" id="ARBA00022475"/>
    </source>
</evidence>
<evidence type="ECO:0000256" key="13">
    <source>
        <dbReference type="NCBIfam" id="TIGR03499"/>
    </source>
</evidence>
<comment type="caution">
    <text evidence="16">The sequence shown here is derived from an EMBL/GenBank/DDBJ whole genome shotgun (WGS) entry which is preliminary data.</text>
</comment>
<dbReference type="NCBIfam" id="TIGR03499">
    <property type="entry name" value="FlhF"/>
    <property type="match status" value="1"/>
</dbReference>
<dbReference type="Proteomes" id="UP001237207">
    <property type="component" value="Unassembled WGS sequence"/>
</dbReference>
<evidence type="ECO:0000256" key="7">
    <source>
        <dbReference type="ARBA" id="ARBA00022795"/>
    </source>
</evidence>
<dbReference type="GO" id="GO:0003924">
    <property type="term" value="F:GTPase activity"/>
    <property type="evidence" value="ECO:0007669"/>
    <property type="project" value="UniProtKB-UniRule"/>
</dbReference>
<keyword evidence="16" id="KW-0282">Flagellum</keyword>
<evidence type="ECO:0000313" key="16">
    <source>
        <dbReference type="EMBL" id="MDQ0214284.1"/>
    </source>
</evidence>
<dbReference type="PANTHER" id="PTHR43134">
    <property type="entry name" value="SIGNAL RECOGNITION PARTICLE RECEPTOR SUBUNIT ALPHA"/>
    <property type="match status" value="1"/>
</dbReference>
<dbReference type="GO" id="GO:0005886">
    <property type="term" value="C:plasma membrane"/>
    <property type="evidence" value="ECO:0007669"/>
    <property type="project" value="UniProtKB-SubCell"/>
</dbReference>
<keyword evidence="17" id="KW-1185">Reference proteome</keyword>
<dbReference type="GO" id="GO:0005047">
    <property type="term" value="F:signal recognition particle binding"/>
    <property type="evidence" value="ECO:0007669"/>
    <property type="project" value="TreeGrafter"/>
</dbReference>
<evidence type="ECO:0000256" key="2">
    <source>
        <dbReference type="ARBA" id="ARBA00008531"/>
    </source>
</evidence>
<evidence type="ECO:0000256" key="1">
    <source>
        <dbReference type="ARBA" id="ARBA00004413"/>
    </source>
</evidence>
<dbReference type="GO" id="GO:0044781">
    <property type="term" value="P:bacterial-type flagellum organization"/>
    <property type="evidence" value="ECO:0007669"/>
    <property type="project" value="UniProtKB-UniRule"/>
</dbReference>
<organism evidence="16 17">
    <name type="scientific">Oikeobacillus pervagus</name>
    <dbReference type="NCBI Taxonomy" id="1325931"/>
    <lineage>
        <taxon>Bacteria</taxon>
        <taxon>Bacillati</taxon>
        <taxon>Bacillota</taxon>
        <taxon>Bacilli</taxon>
        <taxon>Bacillales</taxon>
        <taxon>Bacillaceae</taxon>
        <taxon>Oikeobacillus</taxon>
    </lineage>
</organism>
<dbReference type="SMART" id="SM00382">
    <property type="entry name" value="AAA"/>
    <property type="match status" value="1"/>
</dbReference>
<dbReference type="EMBL" id="JAUSUC010000005">
    <property type="protein sequence ID" value="MDQ0214284.1"/>
    <property type="molecule type" value="Genomic_DNA"/>
</dbReference>
<evidence type="ECO:0000313" key="17">
    <source>
        <dbReference type="Proteomes" id="UP001237207"/>
    </source>
</evidence>
<comment type="similarity">
    <text evidence="2">Belongs to the GTP-binding SRP family.</text>
</comment>
<keyword evidence="9" id="KW-0342">GTP-binding</keyword>
<comment type="subcellular location">
    <subcellularLocation>
        <location evidence="1">Cell membrane</location>
        <topology evidence="1">Peripheral membrane protein</topology>
        <orientation evidence="1">Cytoplasmic side</orientation>
    </subcellularLocation>
</comment>
<evidence type="ECO:0000259" key="15">
    <source>
        <dbReference type="SMART" id="SM00962"/>
    </source>
</evidence>
<evidence type="ECO:0000256" key="10">
    <source>
        <dbReference type="ARBA" id="ARBA00023136"/>
    </source>
</evidence>
<dbReference type="RefSeq" id="WP_307256271.1">
    <property type="nucleotide sequence ID" value="NZ_JAUSUC010000005.1"/>
</dbReference>
<evidence type="ECO:0000256" key="11">
    <source>
        <dbReference type="ARBA" id="ARBA00023225"/>
    </source>
</evidence>
<dbReference type="Gene3D" id="1.20.120.1380">
    <property type="entry name" value="Flagellar FlhF biosynthesis protein, N domain"/>
    <property type="match status" value="1"/>
</dbReference>
<dbReference type="GO" id="GO:0005525">
    <property type="term" value="F:GTP binding"/>
    <property type="evidence" value="ECO:0007669"/>
    <property type="project" value="UniProtKB-UniRule"/>
</dbReference>
<dbReference type="Pfam" id="PF00448">
    <property type="entry name" value="SRP54"/>
    <property type="match status" value="1"/>
</dbReference>
<keyword evidence="5" id="KW-1003">Cell membrane</keyword>
<evidence type="ECO:0000256" key="6">
    <source>
        <dbReference type="ARBA" id="ARBA00022741"/>
    </source>
</evidence>
<feature type="domain" description="AAA+ ATPase" evidence="14">
    <location>
        <begin position="187"/>
        <end position="378"/>
    </location>
</feature>
<evidence type="ECO:0000259" key="14">
    <source>
        <dbReference type="SMART" id="SM00382"/>
    </source>
</evidence>
<keyword evidence="16" id="KW-0966">Cell projection</keyword>
<sequence>MKVKKYMAPSMPEAMKRIRAELGEQAVILNSRMVYSGGFLGLFKKKNIEVIAAMDPEVNHLRPQLKDKPKIISKDSVQPRMQPIDEEKDKETLAITKEMKELRTLIHQLSDRQSLRIEAYPDDIQRILIQLSDQGVENIYLHQIGEHLLTKWKESKEEIEFLTIREWTLNFLKNKIAPIQGTLPPFTKKFVNVVGPTGVGKTTTLAKCASLAVLEQRKKIAFITTDTYRIAAIEQLKTYGNLLNVPVEVVYKLSDFQKAVEKFNDFDHIFIDTAGRNYRDPVYVEELKKVIDFDEDMDTYLVLSLTAKQQDLEEIIEIFEKAPITQFIFTKMDETRSCGALFNLMMKYGKGVAFITNGQNVPDDLIEADAEIMTKLLLEVEKK</sequence>
<evidence type="ECO:0000256" key="4">
    <source>
        <dbReference type="ARBA" id="ARBA00022448"/>
    </source>
</evidence>